<comment type="caution">
    <text evidence="1">The sequence shown here is derived from an EMBL/GenBank/DDBJ whole genome shotgun (WGS) entry which is preliminary data.</text>
</comment>
<dbReference type="AlphaFoldDB" id="A0AAW1RXW6"/>
<protein>
    <submittedName>
        <fullName evidence="1">Uncharacterized protein</fullName>
    </submittedName>
</protein>
<gene>
    <name evidence="1" type="ORF">WJX74_006233</name>
</gene>
<keyword evidence="2" id="KW-1185">Reference proteome</keyword>
<organism evidence="1 2">
    <name type="scientific">Apatococcus lobatus</name>
    <dbReference type="NCBI Taxonomy" id="904363"/>
    <lineage>
        <taxon>Eukaryota</taxon>
        <taxon>Viridiplantae</taxon>
        <taxon>Chlorophyta</taxon>
        <taxon>core chlorophytes</taxon>
        <taxon>Trebouxiophyceae</taxon>
        <taxon>Chlorellales</taxon>
        <taxon>Chlorellaceae</taxon>
        <taxon>Apatococcus</taxon>
    </lineage>
</organism>
<reference evidence="1 2" key="1">
    <citation type="journal article" date="2024" name="Nat. Commun.">
        <title>Phylogenomics reveals the evolutionary origins of lichenization in chlorophyte algae.</title>
        <authorList>
            <person name="Puginier C."/>
            <person name="Libourel C."/>
            <person name="Otte J."/>
            <person name="Skaloud P."/>
            <person name="Haon M."/>
            <person name="Grisel S."/>
            <person name="Petersen M."/>
            <person name="Berrin J.G."/>
            <person name="Delaux P.M."/>
            <person name="Dal Grande F."/>
            <person name="Keller J."/>
        </authorList>
    </citation>
    <scope>NUCLEOTIDE SEQUENCE [LARGE SCALE GENOMIC DNA]</scope>
    <source>
        <strain evidence="1 2">SAG 2145</strain>
    </source>
</reference>
<proteinExistence type="predicted"/>
<evidence type="ECO:0000313" key="1">
    <source>
        <dbReference type="EMBL" id="KAK9838935.1"/>
    </source>
</evidence>
<dbReference type="Proteomes" id="UP001438707">
    <property type="component" value="Unassembled WGS sequence"/>
</dbReference>
<sequence length="398" mass="45520">MPKPEPVGSGTELRLYREGLVSKLLTSDKLQTAYVLERPNDQQPDRRWNFRLYRGQTYGTGAPYLLRLVRLQPEQMIQLVTPAGESAADVVRFERERGYVASDPRHVFTWRNRHYILAAHRNLGGKDHSCVDRSTGETVAYFKNKVFHRKQEGQLVVSSKMQGEDLDIMVAAYLAFREFDERRDMLMFGDPQFNQDVTGAVALRTIHGTMSGWSSGMFAEEQAEEDESGLHLVSKDASRTGYVFEAQPPVKRGFNFQLTRRDLSKVAEESHLRVYRSPMCIHIDTPSGKRLLDCPRKERSVQVYGSRGADPRHLFSWKGREYMLSGHFRLGGKHRICQDLATGKKVAIFKHTLLSWKAEGIISVADQAQGEDRDVILAAFLGFYMFDERRDSKISYCV</sequence>
<accession>A0AAW1RXW6</accession>
<evidence type="ECO:0000313" key="2">
    <source>
        <dbReference type="Proteomes" id="UP001438707"/>
    </source>
</evidence>
<name>A0AAW1RXW6_9CHLO</name>
<dbReference type="EMBL" id="JALJOS010000005">
    <property type="protein sequence ID" value="KAK9838935.1"/>
    <property type="molecule type" value="Genomic_DNA"/>
</dbReference>